<dbReference type="GO" id="GO:0071014">
    <property type="term" value="C:post-mRNA release spliceosomal complex"/>
    <property type="evidence" value="ECO:0007669"/>
    <property type="project" value="TreeGrafter"/>
</dbReference>
<dbReference type="InterPro" id="IPR040194">
    <property type="entry name" value="Cwf19-like"/>
</dbReference>
<dbReference type="InterPro" id="IPR006767">
    <property type="entry name" value="Cwf19-like_C_dom-2"/>
</dbReference>
<dbReference type="InterPro" id="IPR006768">
    <property type="entry name" value="Cwf19-like_C_dom-1"/>
</dbReference>
<dbReference type="RefSeq" id="XP_040725744.1">
    <property type="nucleotide sequence ID" value="XM_040867680.1"/>
</dbReference>
<name>A0A1Y2FGW4_PROLT</name>
<dbReference type="Proteomes" id="UP000193685">
    <property type="component" value="Unassembled WGS sequence"/>
</dbReference>
<comment type="similarity">
    <text evidence="1">Belongs to the CWF19 family.</text>
</comment>
<keyword evidence="5" id="KW-1185">Reference proteome</keyword>
<dbReference type="PANTHER" id="PTHR12072:SF5">
    <property type="entry name" value="CWF19-LIKE PROTEIN 2"/>
    <property type="match status" value="1"/>
</dbReference>
<dbReference type="OMA" id="MQEPSAL"/>
<evidence type="ECO:0000259" key="3">
    <source>
        <dbReference type="Pfam" id="PF04677"/>
    </source>
</evidence>
<dbReference type="AlphaFoldDB" id="A0A1Y2FGW4"/>
<evidence type="ECO:0000259" key="2">
    <source>
        <dbReference type="Pfam" id="PF04676"/>
    </source>
</evidence>
<feature type="domain" description="Cwf19-like protein C-terminal" evidence="2">
    <location>
        <begin position="376"/>
        <end position="472"/>
    </location>
</feature>
<dbReference type="Gene3D" id="3.30.428.10">
    <property type="entry name" value="HIT-like"/>
    <property type="match status" value="1"/>
</dbReference>
<dbReference type="Pfam" id="PF04676">
    <property type="entry name" value="CwfJ_C_2"/>
    <property type="match status" value="1"/>
</dbReference>
<evidence type="ECO:0000256" key="1">
    <source>
        <dbReference type="ARBA" id="ARBA00006795"/>
    </source>
</evidence>
<comment type="caution">
    <text evidence="4">The sequence shown here is derived from an EMBL/GenBank/DDBJ whole genome shotgun (WGS) entry which is preliminary data.</text>
</comment>
<dbReference type="PANTHER" id="PTHR12072">
    <property type="entry name" value="CWF19, CELL CYCLE CONTROL PROTEIN"/>
    <property type="match status" value="1"/>
</dbReference>
<dbReference type="Pfam" id="PF04677">
    <property type="entry name" value="CwfJ_C_1"/>
    <property type="match status" value="1"/>
</dbReference>
<evidence type="ECO:0000313" key="5">
    <source>
        <dbReference type="Proteomes" id="UP000193685"/>
    </source>
</evidence>
<sequence>MSIGSGYIFGDKGSEWRMMKLRSLRGSAKSLNQPVEEIAFERYGTLERYDEAREEEQELERRKTYGIKKTQPTGDLYRERLAKEQKHDAKLSRHEDQVIEDIKEDEMASHGHTMTLSELNSIKAKLLKAQMMQSSDVQHLQQRYDAAVHHFETQQQAASVVVLPDMDSRGQAVQKREEDMTIEDMVREEKRESKLINAARQDADRIAKDGKYSDTLDYQDEQADKLAQRVQRKELNLKNMSISQYQKMQKVLDSCSLCHKEEGAEPPIAPVVSLATRTFLSLPSAPLTRYHCLIVPLQHRTNTLECDDDEWVEIRNFMKSLTRLYDNLGMSPMFYESNARPYKKSHAAIECLPIPKDLAGQVPRFWQEALVSADEEWSQHRPLIKTDGNMFTRKMTSELAYFHVWFDLNGGLGHVIEDDSKWPRGDLFGREVVGSILGLDVTVWRRHAQWDGNKSSKELQQFQSKWQRWDWTQTLLEQ</sequence>
<dbReference type="GeneID" id="63784279"/>
<accession>A0A1Y2FGW4</accession>
<protein>
    <submittedName>
        <fullName evidence="4">CwfJ C-terminus 1-domain-containing protein-like protein</fullName>
    </submittedName>
</protein>
<dbReference type="InterPro" id="IPR036265">
    <property type="entry name" value="HIT-like_sf"/>
</dbReference>
<gene>
    <name evidence="4" type="ORF">BCR37DRAFT_346378</name>
</gene>
<dbReference type="OrthoDB" id="2113965at2759"/>
<dbReference type="GO" id="GO:0000398">
    <property type="term" value="P:mRNA splicing, via spliceosome"/>
    <property type="evidence" value="ECO:0007669"/>
    <property type="project" value="TreeGrafter"/>
</dbReference>
<dbReference type="SUPFAM" id="SSF54197">
    <property type="entry name" value="HIT-like"/>
    <property type="match status" value="1"/>
</dbReference>
<organism evidence="4 5">
    <name type="scientific">Protomyces lactucae-debilis</name>
    <dbReference type="NCBI Taxonomy" id="2754530"/>
    <lineage>
        <taxon>Eukaryota</taxon>
        <taxon>Fungi</taxon>
        <taxon>Dikarya</taxon>
        <taxon>Ascomycota</taxon>
        <taxon>Taphrinomycotina</taxon>
        <taxon>Taphrinomycetes</taxon>
        <taxon>Taphrinales</taxon>
        <taxon>Protomycetaceae</taxon>
        <taxon>Protomyces</taxon>
    </lineage>
</organism>
<dbReference type="EMBL" id="MCFI01000008">
    <property type="protein sequence ID" value="ORY83163.1"/>
    <property type="molecule type" value="Genomic_DNA"/>
</dbReference>
<evidence type="ECO:0000313" key="4">
    <source>
        <dbReference type="EMBL" id="ORY83163.1"/>
    </source>
</evidence>
<dbReference type="STRING" id="56484.A0A1Y2FGW4"/>
<reference evidence="4 5" key="1">
    <citation type="submission" date="2016-07" db="EMBL/GenBank/DDBJ databases">
        <title>Pervasive Adenine N6-methylation of Active Genes in Fungi.</title>
        <authorList>
            <consortium name="DOE Joint Genome Institute"/>
            <person name="Mondo S.J."/>
            <person name="Dannebaum R.O."/>
            <person name="Kuo R.C."/>
            <person name="Labutti K."/>
            <person name="Haridas S."/>
            <person name="Kuo A."/>
            <person name="Salamov A."/>
            <person name="Ahrendt S.R."/>
            <person name="Lipzen A."/>
            <person name="Sullivan W."/>
            <person name="Andreopoulos W.B."/>
            <person name="Clum A."/>
            <person name="Lindquist E."/>
            <person name="Daum C."/>
            <person name="Ramamoorthy G.K."/>
            <person name="Gryganskyi A."/>
            <person name="Culley D."/>
            <person name="Magnuson J.K."/>
            <person name="James T.Y."/>
            <person name="O'Malley M.A."/>
            <person name="Stajich J.E."/>
            <person name="Spatafora J.W."/>
            <person name="Visel A."/>
            <person name="Grigoriev I.V."/>
        </authorList>
    </citation>
    <scope>NUCLEOTIDE SEQUENCE [LARGE SCALE GENOMIC DNA]</scope>
    <source>
        <strain evidence="4 5">12-1054</strain>
    </source>
</reference>
<feature type="domain" description="Cwf19-like C-terminal" evidence="3">
    <location>
        <begin position="245"/>
        <end position="363"/>
    </location>
</feature>
<proteinExistence type="inferred from homology"/>